<feature type="compositionally biased region" description="Basic and acidic residues" evidence="1">
    <location>
        <begin position="92"/>
        <end position="107"/>
    </location>
</feature>
<sequence length="150" mass="17142">RQAKESDGQIVERKKRKVNNKYVPKKEYGAETTHTPYAQPPHEYSPKTDRKEGKNKKLKSPVTGEKEEKGAAKAGGADHAYAQSQSYKKKQKQEEKKAKPPNKKKEEAPEEEEEESLVGTNEQNSEFTQGGPQFRSTWDVRRRRRSPTTA</sequence>
<accession>A0A183CS03</accession>
<name>A0A183CS03_GLOPA</name>
<evidence type="ECO:0000313" key="2">
    <source>
        <dbReference type="Proteomes" id="UP000050741"/>
    </source>
</evidence>
<feature type="compositionally biased region" description="Basic and acidic residues" evidence="1">
    <location>
        <begin position="1"/>
        <end position="12"/>
    </location>
</feature>
<proteinExistence type="predicted"/>
<protein>
    <submittedName>
        <fullName evidence="3">LARP7</fullName>
    </submittedName>
</protein>
<feature type="compositionally biased region" description="Polar residues" evidence="1">
    <location>
        <begin position="118"/>
        <end position="136"/>
    </location>
</feature>
<dbReference type="Proteomes" id="UP000050741">
    <property type="component" value="Unassembled WGS sequence"/>
</dbReference>
<evidence type="ECO:0000313" key="3">
    <source>
        <dbReference type="WBParaSite" id="GPLIN_001566100"/>
    </source>
</evidence>
<organism evidence="2 3">
    <name type="scientific">Globodera pallida</name>
    <name type="common">Potato cyst nematode worm</name>
    <name type="synonym">Heterodera pallida</name>
    <dbReference type="NCBI Taxonomy" id="36090"/>
    <lineage>
        <taxon>Eukaryota</taxon>
        <taxon>Metazoa</taxon>
        <taxon>Ecdysozoa</taxon>
        <taxon>Nematoda</taxon>
        <taxon>Chromadorea</taxon>
        <taxon>Rhabditida</taxon>
        <taxon>Tylenchina</taxon>
        <taxon>Tylenchomorpha</taxon>
        <taxon>Tylenchoidea</taxon>
        <taxon>Heteroderidae</taxon>
        <taxon>Heteroderinae</taxon>
        <taxon>Globodera</taxon>
    </lineage>
</organism>
<reference evidence="2" key="2">
    <citation type="submission" date="2014-05" db="EMBL/GenBank/DDBJ databases">
        <title>The genome and life-stage specific transcriptomes of Globodera pallida elucidate key aspects of plant parasitism by a cyst nematode.</title>
        <authorList>
            <person name="Cotton J.A."/>
            <person name="Lilley C.J."/>
            <person name="Jones L.M."/>
            <person name="Kikuchi T."/>
            <person name="Reid A.J."/>
            <person name="Thorpe P."/>
            <person name="Tsai I.J."/>
            <person name="Beasley H."/>
            <person name="Blok V."/>
            <person name="Cock P.J.A."/>
            <person name="Van den Akker S.E."/>
            <person name="Holroyd N."/>
            <person name="Hunt M."/>
            <person name="Mantelin S."/>
            <person name="Naghra H."/>
            <person name="Pain A."/>
            <person name="Palomares-Rius J.E."/>
            <person name="Zarowiecki M."/>
            <person name="Berriman M."/>
            <person name="Jones J.T."/>
            <person name="Urwin P.E."/>
        </authorList>
    </citation>
    <scope>NUCLEOTIDE SEQUENCE [LARGE SCALE GENOMIC DNA]</scope>
    <source>
        <strain evidence="2">Lindley</strain>
    </source>
</reference>
<feature type="compositionally biased region" description="Basic residues" evidence="1">
    <location>
        <begin position="141"/>
        <end position="150"/>
    </location>
</feature>
<reference evidence="2" key="1">
    <citation type="submission" date="2013-12" db="EMBL/GenBank/DDBJ databases">
        <authorList>
            <person name="Aslett M."/>
        </authorList>
    </citation>
    <scope>NUCLEOTIDE SEQUENCE [LARGE SCALE GENOMIC DNA]</scope>
    <source>
        <strain evidence="2">Lindley</strain>
    </source>
</reference>
<dbReference type="AlphaFoldDB" id="A0A183CS03"/>
<keyword evidence="2" id="KW-1185">Reference proteome</keyword>
<reference evidence="3" key="3">
    <citation type="submission" date="2016-06" db="UniProtKB">
        <authorList>
            <consortium name="WormBaseParasite"/>
        </authorList>
    </citation>
    <scope>IDENTIFICATION</scope>
</reference>
<evidence type="ECO:0000256" key="1">
    <source>
        <dbReference type="SAM" id="MobiDB-lite"/>
    </source>
</evidence>
<feature type="region of interest" description="Disordered" evidence="1">
    <location>
        <begin position="1"/>
        <end position="150"/>
    </location>
</feature>
<dbReference type="WBParaSite" id="GPLIN_001566100">
    <property type="protein sequence ID" value="GPLIN_001566100"/>
    <property type="gene ID" value="GPLIN_001566100"/>
</dbReference>